<dbReference type="InterPro" id="IPR044965">
    <property type="entry name" value="Glyco_hydro_17_plant"/>
</dbReference>
<dbReference type="FunFam" id="1.20.58.1040:FF:000003">
    <property type="entry name" value="glucan endo-1,3-beta-glucosidase 7"/>
    <property type="match status" value="1"/>
</dbReference>
<evidence type="ECO:0000256" key="3">
    <source>
        <dbReference type="ARBA" id="ARBA00022801"/>
    </source>
</evidence>
<keyword evidence="10" id="KW-1185">Reference proteome</keyword>
<dbReference type="Pfam" id="PF07983">
    <property type="entry name" value="X8"/>
    <property type="match status" value="1"/>
</dbReference>
<keyword evidence="4" id="KW-1015">Disulfide bond</keyword>
<dbReference type="SMART" id="SM00768">
    <property type="entry name" value="X8"/>
    <property type="match status" value="1"/>
</dbReference>
<feature type="compositionally biased region" description="Low complexity" evidence="7">
    <location>
        <begin position="27"/>
        <end position="37"/>
    </location>
</feature>
<dbReference type="AlphaFoldDB" id="A0ABD1VXK9"/>
<keyword evidence="5" id="KW-0326">Glycosidase</keyword>
<evidence type="ECO:0000256" key="2">
    <source>
        <dbReference type="ARBA" id="ARBA00022729"/>
    </source>
</evidence>
<keyword evidence="2" id="KW-0732">Signal</keyword>
<dbReference type="SUPFAM" id="SSF51445">
    <property type="entry name" value="(Trans)glycosidases"/>
    <property type="match status" value="1"/>
</dbReference>
<feature type="domain" description="X8" evidence="8">
    <location>
        <begin position="285"/>
        <end position="369"/>
    </location>
</feature>
<comment type="caution">
    <text evidence="9">The sequence shown here is derived from an EMBL/GenBank/DDBJ whole genome shotgun (WGS) entry which is preliminary data.</text>
</comment>
<evidence type="ECO:0000256" key="7">
    <source>
        <dbReference type="SAM" id="MobiDB-lite"/>
    </source>
</evidence>
<evidence type="ECO:0000313" key="9">
    <source>
        <dbReference type="EMBL" id="KAL2541403.1"/>
    </source>
</evidence>
<name>A0ABD1VXK9_9LAMI</name>
<evidence type="ECO:0000256" key="5">
    <source>
        <dbReference type="ARBA" id="ARBA00023295"/>
    </source>
</evidence>
<feature type="region of interest" description="Disordered" evidence="7">
    <location>
        <begin position="22"/>
        <end position="41"/>
    </location>
</feature>
<comment type="similarity">
    <text evidence="1 6">Belongs to the glycosyl hydrolase 17 family.</text>
</comment>
<dbReference type="EMBL" id="JBFOLK010000001">
    <property type="protein sequence ID" value="KAL2541403.1"/>
    <property type="molecule type" value="Genomic_DNA"/>
</dbReference>
<dbReference type="PANTHER" id="PTHR32227">
    <property type="entry name" value="GLUCAN ENDO-1,3-BETA-GLUCOSIDASE BG1-RELATED-RELATED"/>
    <property type="match status" value="1"/>
</dbReference>
<evidence type="ECO:0000256" key="6">
    <source>
        <dbReference type="RuleBase" id="RU004335"/>
    </source>
</evidence>
<dbReference type="Proteomes" id="UP001604336">
    <property type="component" value="Unassembled WGS sequence"/>
</dbReference>
<proteinExistence type="inferred from homology"/>
<evidence type="ECO:0000256" key="1">
    <source>
        <dbReference type="ARBA" id="ARBA00008773"/>
    </source>
</evidence>
<evidence type="ECO:0000256" key="4">
    <source>
        <dbReference type="ARBA" id="ARBA00023157"/>
    </source>
</evidence>
<keyword evidence="3 9" id="KW-0378">Hydrolase</keyword>
<accession>A0ABD1VXK9</accession>
<evidence type="ECO:0000259" key="8">
    <source>
        <dbReference type="SMART" id="SM00768"/>
    </source>
</evidence>
<reference evidence="10" key="1">
    <citation type="submission" date="2024-07" db="EMBL/GenBank/DDBJ databases">
        <title>Two chromosome-level genome assemblies of Korean endemic species Abeliophyllum distichum and Forsythia ovata (Oleaceae).</title>
        <authorList>
            <person name="Jang H."/>
        </authorList>
    </citation>
    <scope>NUCLEOTIDE SEQUENCE [LARGE SCALE GENOMIC DNA]</scope>
</reference>
<dbReference type="Gene3D" id="1.20.58.1040">
    <property type="match status" value="1"/>
</dbReference>
<dbReference type="InterPro" id="IPR012946">
    <property type="entry name" value="X8"/>
</dbReference>
<dbReference type="InterPro" id="IPR017853">
    <property type="entry name" value="GH"/>
</dbReference>
<dbReference type="Pfam" id="PF00332">
    <property type="entry name" value="Glyco_hydro_17"/>
    <property type="match status" value="1"/>
</dbReference>
<evidence type="ECO:0000313" key="10">
    <source>
        <dbReference type="Proteomes" id="UP001604336"/>
    </source>
</evidence>
<dbReference type="InterPro" id="IPR000490">
    <property type="entry name" value="Glyco_hydro_17"/>
</dbReference>
<sequence length="371" mass="40971">MARWLTTSHRHLKWLPSSKIKPQLTESKSSTPTPKSSVPLPIPESYSPFQVANGDILAISKLPAAQTWVANNVLPFYLDTKIHRIAVGNEILATGDKYLIAHLVPAMRAIYDALKLAQITDIQVSTPHSLGILPISQPPSSGRFRGGYDRVIFAPMLEFHRETKTPFMVCPYPYFGFSEETLDYALFKPNGGIIDKATGLSYTNMFDAQLDAVYSAMKRLGYDDVDIVVAETGWPFGGRPEPGTSERNFGLFRPDFSPVYDVGILRNPQTVNPGAPSPTIDDGKKWCVPKEDASNAALQNNIDFVCASGVDCNPIQDGGICFEPNNVRSHASYAMNAYYQANGRNDFDCDFINTGIVTTYNPSYEECTYNA</sequence>
<dbReference type="GO" id="GO:0016798">
    <property type="term" value="F:hydrolase activity, acting on glycosyl bonds"/>
    <property type="evidence" value="ECO:0007669"/>
    <property type="project" value="UniProtKB-KW"/>
</dbReference>
<protein>
    <submittedName>
        <fullName evidence="9">O-Glycosyl hydrolase family 17 protein</fullName>
    </submittedName>
</protein>
<gene>
    <name evidence="9" type="ORF">Adt_02381</name>
</gene>
<dbReference type="Gene3D" id="3.20.20.80">
    <property type="entry name" value="Glycosidases"/>
    <property type="match status" value="1"/>
</dbReference>
<organism evidence="9 10">
    <name type="scientific">Abeliophyllum distichum</name>
    <dbReference type="NCBI Taxonomy" id="126358"/>
    <lineage>
        <taxon>Eukaryota</taxon>
        <taxon>Viridiplantae</taxon>
        <taxon>Streptophyta</taxon>
        <taxon>Embryophyta</taxon>
        <taxon>Tracheophyta</taxon>
        <taxon>Spermatophyta</taxon>
        <taxon>Magnoliopsida</taxon>
        <taxon>eudicotyledons</taxon>
        <taxon>Gunneridae</taxon>
        <taxon>Pentapetalae</taxon>
        <taxon>asterids</taxon>
        <taxon>lamiids</taxon>
        <taxon>Lamiales</taxon>
        <taxon>Oleaceae</taxon>
        <taxon>Forsythieae</taxon>
        <taxon>Abeliophyllum</taxon>
    </lineage>
</organism>